<sequence length="221" mass="24089">MLVAFLLATVPLAWAVDSSYNAFHRVYEPNQPETQFLARGKVLIPGNGHPSFEPSASLAQDLTQFAEELQMVKGALYQVALELDNEARPGEWNVVSAVKVCHLNQATSETIILHANHEGKPYSLDYFVAPTPHNGACPKKSKGSLLSFASNIGSLNTTVEVRLPRLPPLPELRVPPPLTPAGEPVVPVPEQSLFRKYWMYGAAILIALMLSGGPEEEPAKK</sequence>
<dbReference type="EMBL" id="JARIHO010000001">
    <property type="protein sequence ID" value="KAJ7368436.1"/>
    <property type="molecule type" value="Genomic_DNA"/>
</dbReference>
<evidence type="ECO:0008006" key="4">
    <source>
        <dbReference type="Google" id="ProtNLM"/>
    </source>
</evidence>
<reference evidence="2" key="1">
    <citation type="submission" date="2023-03" db="EMBL/GenBank/DDBJ databases">
        <title>Massive genome expansion in bonnet fungi (Mycena s.s.) driven by repeated elements and novel gene families across ecological guilds.</title>
        <authorList>
            <consortium name="Lawrence Berkeley National Laboratory"/>
            <person name="Harder C.B."/>
            <person name="Miyauchi S."/>
            <person name="Viragh M."/>
            <person name="Kuo A."/>
            <person name="Thoen E."/>
            <person name="Andreopoulos B."/>
            <person name="Lu D."/>
            <person name="Skrede I."/>
            <person name="Drula E."/>
            <person name="Henrissat B."/>
            <person name="Morin E."/>
            <person name="Kohler A."/>
            <person name="Barry K."/>
            <person name="LaButti K."/>
            <person name="Morin E."/>
            <person name="Salamov A."/>
            <person name="Lipzen A."/>
            <person name="Mereny Z."/>
            <person name="Hegedus B."/>
            <person name="Baldrian P."/>
            <person name="Stursova M."/>
            <person name="Weitz H."/>
            <person name="Taylor A."/>
            <person name="Grigoriev I.V."/>
            <person name="Nagy L.G."/>
            <person name="Martin F."/>
            <person name="Kauserud H."/>
        </authorList>
    </citation>
    <scope>NUCLEOTIDE SEQUENCE</scope>
    <source>
        <strain evidence="2">CBHHK002</strain>
    </source>
</reference>
<evidence type="ECO:0000256" key="1">
    <source>
        <dbReference type="SAM" id="SignalP"/>
    </source>
</evidence>
<evidence type="ECO:0000313" key="2">
    <source>
        <dbReference type="EMBL" id="KAJ7368436.1"/>
    </source>
</evidence>
<dbReference type="CDD" id="cd22209">
    <property type="entry name" value="EMC10"/>
    <property type="match status" value="1"/>
</dbReference>
<dbReference type="PANTHER" id="PTHR39219:SF1">
    <property type="entry name" value="ER MEMBRANE PROTEIN COMPLEX SUBUNIT 10"/>
    <property type="match status" value="1"/>
</dbReference>
<dbReference type="AlphaFoldDB" id="A0AAD7AUP0"/>
<name>A0AAD7AUP0_9AGAR</name>
<accession>A0AAD7AUP0</accession>
<dbReference type="PANTHER" id="PTHR39219">
    <property type="entry name" value="ER MEMBRANE PROTEIN COMPLEX SUBUNIT 10"/>
    <property type="match status" value="1"/>
</dbReference>
<evidence type="ECO:0000313" key="3">
    <source>
        <dbReference type="Proteomes" id="UP001218218"/>
    </source>
</evidence>
<feature type="signal peptide" evidence="1">
    <location>
        <begin position="1"/>
        <end position="15"/>
    </location>
</feature>
<keyword evidence="3" id="KW-1185">Reference proteome</keyword>
<organism evidence="2 3">
    <name type="scientific">Mycena albidolilacea</name>
    <dbReference type="NCBI Taxonomy" id="1033008"/>
    <lineage>
        <taxon>Eukaryota</taxon>
        <taxon>Fungi</taxon>
        <taxon>Dikarya</taxon>
        <taxon>Basidiomycota</taxon>
        <taxon>Agaricomycotina</taxon>
        <taxon>Agaricomycetes</taxon>
        <taxon>Agaricomycetidae</taxon>
        <taxon>Agaricales</taxon>
        <taxon>Marasmiineae</taxon>
        <taxon>Mycenaceae</taxon>
        <taxon>Mycena</taxon>
    </lineage>
</organism>
<feature type="chain" id="PRO_5042173978" description="ER membrane protein complex subunit 10" evidence="1">
    <location>
        <begin position="16"/>
        <end position="221"/>
    </location>
</feature>
<dbReference type="Proteomes" id="UP001218218">
    <property type="component" value="Unassembled WGS sequence"/>
</dbReference>
<comment type="caution">
    <text evidence="2">The sequence shown here is derived from an EMBL/GenBank/DDBJ whole genome shotgun (WGS) entry which is preliminary data.</text>
</comment>
<gene>
    <name evidence="2" type="ORF">DFH08DRAFT_831396</name>
</gene>
<protein>
    <recommendedName>
        <fullName evidence="4">ER membrane protein complex subunit 10</fullName>
    </recommendedName>
</protein>
<keyword evidence="1" id="KW-0732">Signal</keyword>
<proteinExistence type="predicted"/>